<comment type="caution">
    <text evidence="2">The sequence shown here is derived from an EMBL/GenBank/DDBJ whole genome shotgun (WGS) entry which is preliminary data.</text>
</comment>
<proteinExistence type="predicted"/>
<dbReference type="Proteomes" id="UP001367316">
    <property type="component" value="Unassembled WGS sequence"/>
</dbReference>
<sequence>MARKRKTQKPSRSVPGADYFSAQELAARQSRDSSQRSANQNQPGRPAGSRLDKLPVELLYEIDDHLDDAGALAFRVTCGRIREALLSRKRRTKELSNSYDREHLRWRLVWEAEWAEEEGREHPGEMQKTIHEVITKGDYIVCPHLRGAYFSKDKLKTFYSEVTGGHNVQESSVEFICENELCGAKCEVSLVFDTNFDWRPSRSCGVWNPEPDYCLYIVVSRRLELADMGGPEWLAKTEVMEGDESYANGHGRG</sequence>
<gene>
    <name evidence="2" type="ORF">JOL62DRAFT_611226</name>
</gene>
<name>A0ABR1N9E2_9PEZI</name>
<accession>A0ABR1N9E2</accession>
<organism evidence="2 3">
    <name type="scientific">Phyllosticta paracitricarpa</name>
    <dbReference type="NCBI Taxonomy" id="2016321"/>
    <lineage>
        <taxon>Eukaryota</taxon>
        <taxon>Fungi</taxon>
        <taxon>Dikarya</taxon>
        <taxon>Ascomycota</taxon>
        <taxon>Pezizomycotina</taxon>
        <taxon>Dothideomycetes</taxon>
        <taxon>Dothideomycetes incertae sedis</taxon>
        <taxon>Botryosphaeriales</taxon>
        <taxon>Phyllostictaceae</taxon>
        <taxon>Phyllosticta</taxon>
    </lineage>
</organism>
<protein>
    <recommendedName>
        <fullName evidence="4">F-box domain-containing protein</fullName>
    </recommendedName>
</protein>
<reference evidence="2 3" key="1">
    <citation type="submission" date="2024-04" db="EMBL/GenBank/DDBJ databases">
        <title>Phyllosticta paracitricarpa is synonymous to the EU quarantine fungus P. citricarpa based on phylogenomic analyses.</title>
        <authorList>
            <consortium name="Lawrence Berkeley National Laboratory"/>
            <person name="Van ingen-buijs V.A."/>
            <person name="Van westerhoven A.C."/>
            <person name="Haridas S."/>
            <person name="Skiadas P."/>
            <person name="Martin F."/>
            <person name="Groenewald J.Z."/>
            <person name="Crous P.W."/>
            <person name="Seidl M.F."/>
        </authorList>
    </citation>
    <scope>NUCLEOTIDE SEQUENCE [LARGE SCALE GENOMIC DNA]</scope>
    <source>
        <strain evidence="2 3">CBS 141358</strain>
    </source>
</reference>
<evidence type="ECO:0000313" key="2">
    <source>
        <dbReference type="EMBL" id="KAK7611808.1"/>
    </source>
</evidence>
<dbReference type="EMBL" id="JBBPBF010000012">
    <property type="protein sequence ID" value="KAK7611808.1"/>
    <property type="molecule type" value="Genomic_DNA"/>
</dbReference>
<evidence type="ECO:0000256" key="1">
    <source>
        <dbReference type="SAM" id="MobiDB-lite"/>
    </source>
</evidence>
<evidence type="ECO:0008006" key="4">
    <source>
        <dbReference type="Google" id="ProtNLM"/>
    </source>
</evidence>
<evidence type="ECO:0000313" key="3">
    <source>
        <dbReference type="Proteomes" id="UP001367316"/>
    </source>
</evidence>
<keyword evidence="3" id="KW-1185">Reference proteome</keyword>
<feature type="region of interest" description="Disordered" evidence="1">
    <location>
        <begin position="1"/>
        <end position="50"/>
    </location>
</feature>